<dbReference type="EC" id="2.1.2.10" evidence="2"/>
<evidence type="ECO:0000256" key="1">
    <source>
        <dbReference type="ARBA" id="ARBA00008609"/>
    </source>
</evidence>
<dbReference type="AlphaFoldDB" id="A0A9W9YJB8"/>
<evidence type="ECO:0000313" key="8">
    <source>
        <dbReference type="Proteomes" id="UP001163046"/>
    </source>
</evidence>
<protein>
    <recommendedName>
        <fullName evidence="2">aminomethyltransferase</fullName>
        <ecNumber evidence="2">2.1.2.10</ecNumber>
    </recommendedName>
    <alternativeName>
        <fullName evidence="5">Glycine cleavage system T protein</fullName>
    </alternativeName>
</protein>
<evidence type="ECO:0000313" key="7">
    <source>
        <dbReference type="EMBL" id="KAJ7353727.1"/>
    </source>
</evidence>
<keyword evidence="4" id="KW-0808">Transferase</keyword>
<dbReference type="PANTHER" id="PTHR43757">
    <property type="entry name" value="AMINOMETHYLTRANSFERASE"/>
    <property type="match status" value="1"/>
</dbReference>
<keyword evidence="8" id="KW-1185">Reference proteome</keyword>
<organism evidence="7 8">
    <name type="scientific">Desmophyllum pertusum</name>
    <dbReference type="NCBI Taxonomy" id="174260"/>
    <lineage>
        <taxon>Eukaryota</taxon>
        <taxon>Metazoa</taxon>
        <taxon>Cnidaria</taxon>
        <taxon>Anthozoa</taxon>
        <taxon>Hexacorallia</taxon>
        <taxon>Scleractinia</taxon>
        <taxon>Caryophylliina</taxon>
        <taxon>Caryophylliidae</taxon>
        <taxon>Desmophyllum</taxon>
    </lineage>
</organism>
<gene>
    <name evidence="7" type="ORF">OS493_032597</name>
</gene>
<dbReference type="SUPFAM" id="SSF103025">
    <property type="entry name" value="Folate-binding domain"/>
    <property type="match status" value="1"/>
</dbReference>
<dbReference type="Proteomes" id="UP001163046">
    <property type="component" value="Unassembled WGS sequence"/>
</dbReference>
<dbReference type="EMBL" id="MU827342">
    <property type="protein sequence ID" value="KAJ7353727.1"/>
    <property type="molecule type" value="Genomic_DNA"/>
</dbReference>
<comment type="catalytic activity">
    <reaction evidence="6">
        <text>N(6)-[(R)-S(8)-aminomethyldihydrolipoyl]-L-lysyl-[protein] + (6S)-5,6,7,8-tetrahydrofolate = N(6)-[(R)-dihydrolipoyl]-L-lysyl-[protein] + (6R)-5,10-methylene-5,6,7,8-tetrahydrofolate + NH4(+)</text>
        <dbReference type="Rhea" id="RHEA:16945"/>
        <dbReference type="Rhea" id="RHEA-COMP:10475"/>
        <dbReference type="Rhea" id="RHEA-COMP:10492"/>
        <dbReference type="ChEBI" id="CHEBI:15636"/>
        <dbReference type="ChEBI" id="CHEBI:28938"/>
        <dbReference type="ChEBI" id="CHEBI:57453"/>
        <dbReference type="ChEBI" id="CHEBI:83100"/>
        <dbReference type="ChEBI" id="CHEBI:83143"/>
        <dbReference type="EC" id="2.1.2.10"/>
    </reaction>
</comment>
<dbReference type="GO" id="GO:0004047">
    <property type="term" value="F:aminomethyltransferase activity"/>
    <property type="evidence" value="ECO:0007669"/>
    <property type="project" value="UniProtKB-EC"/>
</dbReference>
<dbReference type="GO" id="GO:0005739">
    <property type="term" value="C:mitochondrion"/>
    <property type="evidence" value="ECO:0007669"/>
    <property type="project" value="TreeGrafter"/>
</dbReference>
<evidence type="ECO:0000256" key="5">
    <source>
        <dbReference type="ARBA" id="ARBA00031395"/>
    </source>
</evidence>
<evidence type="ECO:0000256" key="3">
    <source>
        <dbReference type="ARBA" id="ARBA00022576"/>
    </source>
</evidence>
<dbReference type="OrthoDB" id="10263536at2759"/>
<name>A0A9W9YJB8_9CNID</name>
<dbReference type="GO" id="GO:0008483">
    <property type="term" value="F:transaminase activity"/>
    <property type="evidence" value="ECO:0007669"/>
    <property type="project" value="UniProtKB-KW"/>
</dbReference>
<evidence type="ECO:0000256" key="4">
    <source>
        <dbReference type="ARBA" id="ARBA00022679"/>
    </source>
</evidence>
<keyword evidence="3" id="KW-0032">Aminotransferase</keyword>
<reference evidence="7" key="1">
    <citation type="submission" date="2023-01" db="EMBL/GenBank/DDBJ databases">
        <title>Genome assembly of the deep-sea coral Lophelia pertusa.</title>
        <authorList>
            <person name="Herrera S."/>
            <person name="Cordes E."/>
        </authorList>
    </citation>
    <scope>NUCLEOTIDE SEQUENCE</scope>
    <source>
        <strain evidence="7">USNM1676648</strain>
        <tissue evidence="7">Polyp</tissue>
    </source>
</reference>
<dbReference type="Gene3D" id="3.30.70.1400">
    <property type="entry name" value="Aminomethyltransferase beta-barrel domains"/>
    <property type="match status" value="1"/>
</dbReference>
<proteinExistence type="inferred from homology"/>
<dbReference type="FunFam" id="3.30.70.1400:FF:000001">
    <property type="entry name" value="Aminomethyltransferase"/>
    <property type="match status" value="1"/>
</dbReference>
<accession>A0A9W9YJB8</accession>
<evidence type="ECO:0000256" key="6">
    <source>
        <dbReference type="ARBA" id="ARBA00047665"/>
    </source>
</evidence>
<comment type="similarity">
    <text evidence="1">Belongs to the GcvT family.</text>
</comment>
<evidence type="ECO:0000256" key="2">
    <source>
        <dbReference type="ARBA" id="ARBA00012616"/>
    </source>
</evidence>
<dbReference type="InterPro" id="IPR028896">
    <property type="entry name" value="GcvT/YgfZ/DmdA"/>
</dbReference>
<dbReference type="PANTHER" id="PTHR43757:SF16">
    <property type="entry name" value="AMINOMETHYLTRANSFERASE, MITOCHONDRIAL"/>
    <property type="match status" value="1"/>
</dbReference>
<sequence>MPLCLTYRTCCNSSYTEVDRVKFLESLVVADIEGLSDNTGTLSLFTTESGGIIDDLIINKTPEHLYVVSNAGCARKGSKTSPGETGCKQRLGCCYGSP</sequence>
<comment type="caution">
    <text evidence="7">The sequence shown here is derived from an EMBL/GenBank/DDBJ whole genome shotgun (WGS) entry which is preliminary data.</text>
</comment>